<evidence type="ECO:0000256" key="4">
    <source>
        <dbReference type="ARBA" id="ARBA00023263"/>
    </source>
</evidence>
<evidence type="ECO:0000313" key="8">
    <source>
        <dbReference type="Proteomes" id="UP001320603"/>
    </source>
</evidence>
<accession>A0ABZ2IKE1</accession>
<reference evidence="7 8" key="1">
    <citation type="submission" date="2024-02" db="EMBL/GenBank/DDBJ databases">
        <title>Whole genome sequencing of Parabacteroides sp. AD58.</title>
        <authorList>
            <person name="Chaplin A.V."/>
            <person name="Pikina A.P."/>
            <person name="Sokolova S.R."/>
            <person name="Korostin D.O."/>
            <person name="Efimov B.A."/>
        </authorList>
    </citation>
    <scope>NUCLEOTIDE SEQUENCE [LARGE SCALE GENOMIC DNA]</scope>
    <source>
        <strain evidence="7 8">AD58</strain>
    </source>
</reference>
<keyword evidence="4" id="KW-0281">Fimbrium</keyword>
<feature type="chain" id="PRO_5046960651" evidence="5">
    <location>
        <begin position="30"/>
        <end position="524"/>
    </location>
</feature>
<dbReference type="Proteomes" id="UP001320603">
    <property type="component" value="Chromosome"/>
</dbReference>
<evidence type="ECO:0000256" key="2">
    <source>
        <dbReference type="ARBA" id="ARBA00006011"/>
    </source>
</evidence>
<dbReference type="Pfam" id="PF06321">
    <property type="entry name" value="P_gingi_FimA"/>
    <property type="match status" value="1"/>
</dbReference>
<dbReference type="InterPro" id="IPR029141">
    <property type="entry name" value="FimA_N"/>
</dbReference>
<protein>
    <submittedName>
        <fullName evidence="7">Fimbrial protein</fullName>
    </submittedName>
</protein>
<feature type="signal peptide" evidence="5">
    <location>
        <begin position="1"/>
        <end position="29"/>
    </location>
</feature>
<feature type="domain" description="Major fimbrial subunit protein N-terminal" evidence="6">
    <location>
        <begin position="46"/>
        <end position="214"/>
    </location>
</feature>
<comment type="similarity">
    <text evidence="2">Belongs to the bacteroidetes fimbrillin superfamily. FimA/Mfa1 family.</text>
</comment>
<organism evidence="7 8">
    <name type="scientific">Parabacteroides absconsus</name>
    <dbReference type="NCBI Taxonomy" id="2951805"/>
    <lineage>
        <taxon>Bacteria</taxon>
        <taxon>Pseudomonadati</taxon>
        <taxon>Bacteroidota</taxon>
        <taxon>Bacteroidia</taxon>
        <taxon>Bacteroidales</taxon>
        <taxon>Tannerellaceae</taxon>
        <taxon>Parabacteroides</taxon>
    </lineage>
</organism>
<gene>
    <name evidence="7" type="ORF">NEE14_000545</name>
</gene>
<evidence type="ECO:0000256" key="3">
    <source>
        <dbReference type="ARBA" id="ARBA00022729"/>
    </source>
</evidence>
<sequence length="524" mass="58072">MKRTKYIYKHIAAVATSLLLLLSLFPSCSEDDGGGVEVDETKLYTLTIALNTSTSYTPTTRADAPEWEDEADVYERKIDKCWVVLFDATTNACVASVNSDDFIQNGTEIDNAQEVIKETVELPEGYYTGYAFANLENLTNGQSIISLLEGNDLANITKAKLNTTVSLIDAKNFQLKDGKAIPMSSYETPITVKAQTENIARIVLFRMIGKVEITVTDQTGNDETKTLKSLAMGNFRKGPIHLLPYSEGNIDLNNITVADQDLLQPKFDLVPQSTQISPYKHEVPIPEVGDNITVEGQTYTFYAFETGTKSNTDATLSISVGINDRPVSEKPTEFSFMRRNDWLKIPVAITNIESVMRFKNMRMPIGGLPKEIIYGEGDGIQILVDAVNEVDPDYAGPVKIEIEVQSINTRITNPTILYTNTTATGSERSTAILVDNTDGLLIDAETGEPRDENYDFTVYPSPDAPDATNKAYFEVWTQELANESDATIQLTLIAEYGDTEPKSRIEIPYTIRIQNYKRTTDGGN</sequence>
<name>A0ABZ2IKE1_9BACT</name>
<evidence type="ECO:0000256" key="5">
    <source>
        <dbReference type="SAM" id="SignalP"/>
    </source>
</evidence>
<keyword evidence="8" id="KW-1185">Reference proteome</keyword>
<evidence type="ECO:0000259" key="6">
    <source>
        <dbReference type="Pfam" id="PF06321"/>
    </source>
</evidence>
<keyword evidence="3 5" id="KW-0732">Signal</keyword>
<proteinExistence type="inferred from homology"/>
<evidence type="ECO:0000256" key="1">
    <source>
        <dbReference type="ARBA" id="ARBA00004561"/>
    </source>
</evidence>
<dbReference type="RefSeq" id="WP_251968704.1">
    <property type="nucleotide sequence ID" value="NZ_CP146284.1"/>
</dbReference>
<comment type="subcellular location">
    <subcellularLocation>
        <location evidence="1">Fimbrium</location>
    </subcellularLocation>
</comment>
<evidence type="ECO:0000313" key="7">
    <source>
        <dbReference type="EMBL" id="WWV66516.1"/>
    </source>
</evidence>
<dbReference type="EMBL" id="CP146284">
    <property type="protein sequence ID" value="WWV66516.1"/>
    <property type="molecule type" value="Genomic_DNA"/>
</dbReference>